<dbReference type="Proteomes" id="UP000177555">
    <property type="component" value="Unassembled WGS sequence"/>
</dbReference>
<reference evidence="2 3" key="1">
    <citation type="journal article" date="2016" name="Nat. Commun.">
        <title>Thousands of microbial genomes shed light on interconnected biogeochemical processes in an aquifer system.</title>
        <authorList>
            <person name="Anantharaman K."/>
            <person name="Brown C.T."/>
            <person name="Hug L.A."/>
            <person name="Sharon I."/>
            <person name="Castelle C.J."/>
            <person name="Probst A.J."/>
            <person name="Thomas B.C."/>
            <person name="Singh A."/>
            <person name="Wilkins M.J."/>
            <person name="Karaoz U."/>
            <person name="Brodie E.L."/>
            <person name="Williams K.H."/>
            <person name="Hubbard S.S."/>
            <person name="Banfield J.F."/>
        </authorList>
    </citation>
    <scope>NUCLEOTIDE SEQUENCE [LARGE SCALE GENOMIC DNA]</scope>
</reference>
<gene>
    <name evidence="2" type="ORF">A2867_03375</name>
</gene>
<evidence type="ECO:0000313" key="3">
    <source>
        <dbReference type="Proteomes" id="UP000177555"/>
    </source>
</evidence>
<keyword evidence="1" id="KW-0472">Membrane</keyword>
<comment type="caution">
    <text evidence="2">The sequence shown here is derived from an EMBL/GenBank/DDBJ whole genome shotgun (WGS) entry which is preliminary data.</text>
</comment>
<feature type="transmembrane region" description="Helical" evidence="1">
    <location>
        <begin position="35"/>
        <end position="54"/>
    </location>
</feature>
<dbReference type="EMBL" id="MFCP01000041">
    <property type="protein sequence ID" value="OGE27288.1"/>
    <property type="molecule type" value="Genomic_DNA"/>
</dbReference>
<feature type="transmembrane region" description="Helical" evidence="1">
    <location>
        <begin position="60"/>
        <end position="78"/>
    </location>
</feature>
<name>A0A1F5JFG8_9BACT</name>
<evidence type="ECO:0000256" key="1">
    <source>
        <dbReference type="SAM" id="Phobius"/>
    </source>
</evidence>
<evidence type="ECO:0000313" key="2">
    <source>
        <dbReference type="EMBL" id="OGE27288.1"/>
    </source>
</evidence>
<protein>
    <submittedName>
        <fullName evidence="2">Uncharacterized protein</fullName>
    </submittedName>
</protein>
<dbReference type="AlphaFoldDB" id="A0A1F5JFG8"/>
<accession>A0A1F5JFG8</accession>
<keyword evidence="1" id="KW-0812">Transmembrane</keyword>
<sequence>MITITQLEEEVNKIKERNRRVEREKAWEVSWTRKIMVAVLTYVVVAIFFFYLGAPDPMETAIVPTIAFLLSTLSAPFIKKLWLKYIHEK</sequence>
<keyword evidence="1" id="KW-1133">Transmembrane helix</keyword>
<proteinExistence type="predicted"/>
<organism evidence="2 3">
    <name type="scientific">Candidatus Daviesbacteria bacterium RIFCSPHIGHO2_01_FULL_40_11</name>
    <dbReference type="NCBI Taxonomy" id="1797762"/>
    <lineage>
        <taxon>Bacteria</taxon>
        <taxon>Candidatus Daviesiibacteriota</taxon>
    </lineage>
</organism>